<dbReference type="OrthoDB" id="250329at2759"/>
<dbReference type="Proteomes" id="UP000054538">
    <property type="component" value="Unassembled WGS sequence"/>
</dbReference>
<sequence>MDLNVRQRFNSAETMLFLTLGLGGDALSSYESTWATLQDDFTNALSEGYLSEETLRVAHTVASNVATVADCFVDIENKHNELLAELHRDWEQILDGMSRIQISHCDSFPYASDSCTTFPTSTSDLPVPSFIASAYRWLLLNLHNPYPSADVKAAIVEASKHPIGAVNAWFVNVRRRMGWTTLCREYFHNCRADAADAAYRALVKEDPNRRLSPDLIHAFIVMKVTAEGLYSSTFTKSALAGDLDAVVKDMTAEDRKLAEEIKRLEGEAGKHAMDCEKESSRKHRVLVRESPRKLVAQDSYPSPEQSYTSSPAPTLDDSLTESDDGEANFPPVVAGRKRRPSSEVVDLALLTPDTRPMKRLRYDSSNDDSSAAAHTPSLSPAAENHANIAVSRKRRLSDADARSMLKHPRGSQTGPRLHPVSDLLPHSNVESEHSVDEWFSTNFDALFALPPPVDAAEPDFSAQWEVELFSDYSMPRDLQSITAKPPSLCECVSTHGTVTKMNLS</sequence>
<evidence type="ECO:0000313" key="9">
    <source>
        <dbReference type="EMBL" id="KIK76811.1"/>
    </source>
</evidence>
<feature type="region of interest" description="Disordered" evidence="5">
    <location>
        <begin position="288"/>
        <end position="424"/>
    </location>
</feature>
<dbReference type="EMBL" id="KN827281">
    <property type="protein sequence ID" value="KIK76811.1"/>
    <property type="molecule type" value="Genomic_DNA"/>
</dbReference>
<evidence type="ECO:0000256" key="4">
    <source>
        <dbReference type="ARBA" id="ARBA00023242"/>
    </source>
</evidence>
<feature type="domain" description="Mating-type protein A-alpha/beta 1 N-terminal" evidence="7">
    <location>
        <begin position="2"/>
        <end position="86"/>
    </location>
</feature>
<dbReference type="HOGENOM" id="CLU_456421_0_0_1"/>
<keyword evidence="2" id="KW-0238">DNA-binding</keyword>
<dbReference type="InterPro" id="IPR024333">
    <property type="entry name" value="Mating-type_A-alpha/beta_1_N"/>
</dbReference>
<dbReference type="SUPFAM" id="SSF46689">
    <property type="entry name" value="Homeodomain-like"/>
    <property type="match status" value="1"/>
</dbReference>
<organism evidence="9 10">
    <name type="scientific">Paxillus rubicundulus Ve08.2h10</name>
    <dbReference type="NCBI Taxonomy" id="930991"/>
    <lineage>
        <taxon>Eukaryota</taxon>
        <taxon>Fungi</taxon>
        <taxon>Dikarya</taxon>
        <taxon>Basidiomycota</taxon>
        <taxon>Agaricomycotina</taxon>
        <taxon>Agaricomycetes</taxon>
        <taxon>Agaricomycetidae</taxon>
        <taxon>Boletales</taxon>
        <taxon>Paxilineae</taxon>
        <taxon>Paxillaceae</taxon>
        <taxon>Paxillus</taxon>
    </lineage>
</organism>
<dbReference type="InterPro" id="IPR009057">
    <property type="entry name" value="Homeodomain-like_sf"/>
</dbReference>
<dbReference type="AlphaFoldDB" id="A0A0D0CZU2"/>
<keyword evidence="3" id="KW-0371">Homeobox</keyword>
<accession>A0A0D0CZU2</accession>
<evidence type="ECO:0000256" key="3">
    <source>
        <dbReference type="ARBA" id="ARBA00023155"/>
    </source>
</evidence>
<evidence type="ECO:0000256" key="5">
    <source>
        <dbReference type="SAM" id="MobiDB-lite"/>
    </source>
</evidence>
<gene>
    <name evidence="9" type="ORF">PAXRUDRAFT_168707</name>
</gene>
<evidence type="ECO:0000259" key="6">
    <source>
        <dbReference type="Pfam" id="PF05920"/>
    </source>
</evidence>
<keyword evidence="10" id="KW-1185">Reference proteome</keyword>
<dbReference type="GO" id="GO:0003677">
    <property type="term" value="F:DNA binding"/>
    <property type="evidence" value="ECO:0007669"/>
    <property type="project" value="UniProtKB-KW"/>
</dbReference>
<feature type="compositionally biased region" description="Polar residues" evidence="5">
    <location>
        <begin position="299"/>
        <end position="312"/>
    </location>
</feature>
<comment type="similarity">
    <text evidence="1">Belongs to the TALE/M-ATYP homeobox family.</text>
</comment>
<reference evidence="10" key="2">
    <citation type="submission" date="2015-01" db="EMBL/GenBank/DDBJ databases">
        <title>Evolutionary Origins and Diversification of the Mycorrhizal Mutualists.</title>
        <authorList>
            <consortium name="DOE Joint Genome Institute"/>
            <consortium name="Mycorrhizal Genomics Consortium"/>
            <person name="Kohler A."/>
            <person name="Kuo A."/>
            <person name="Nagy L.G."/>
            <person name="Floudas D."/>
            <person name="Copeland A."/>
            <person name="Barry K.W."/>
            <person name="Cichocki N."/>
            <person name="Veneault-Fourrey C."/>
            <person name="LaButti K."/>
            <person name="Lindquist E.A."/>
            <person name="Lipzen A."/>
            <person name="Lundell T."/>
            <person name="Morin E."/>
            <person name="Murat C."/>
            <person name="Riley R."/>
            <person name="Ohm R."/>
            <person name="Sun H."/>
            <person name="Tunlid A."/>
            <person name="Henrissat B."/>
            <person name="Grigoriev I.V."/>
            <person name="Hibbett D.S."/>
            <person name="Martin F."/>
        </authorList>
    </citation>
    <scope>NUCLEOTIDE SEQUENCE [LARGE SCALE GENOMIC DNA]</scope>
    <source>
        <strain evidence="10">Ve08.2h10</strain>
    </source>
</reference>
<reference evidence="9 10" key="1">
    <citation type="submission" date="2014-04" db="EMBL/GenBank/DDBJ databases">
        <authorList>
            <consortium name="DOE Joint Genome Institute"/>
            <person name="Kuo A."/>
            <person name="Kohler A."/>
            <person name="Jargeat P."/>
            <person name="Nagy L.G."/>
            <person name="Floudas D."/>
            <person name="Copeland A."/>
            <person name="Barry K.W."/>
            <person name="Cichocki N."/>
            <person name="Veneault-Fourrey C."/>
            <person name="LaButti K."/>
            <person name="Lindquist E.A."/>
            <person name="Lipzen A."/>
            <person name="Lundell T."/>
            <person name="Morin E."/>
            <person name="Murat C."/>
            <person name="Sun H."/>
            <person name="Tunlid A."/>
            <person name="Henrissat B."/>
            <person name="Grigoriev I.V."/>
            <person name="Hibbett D.S."/>
            <person name="Martin F."/>
            <person name="Nordberg H.P."/>
            <person name="Cantor M.N."/>
            <person name="Hua S.X."/>
        </authorList>
    </citation>
    <scope>NUCLEOTIDE SEQUENCE [LARGE SCALE GENOMIC DNA]</scope>
    <source>
        <strain evidence="9 10">Ve08.2h10</strain>
    </source>
</reference>
<evidence type="ECO:0000313" key="10">
    <source>
        <dbReference type="Proteomes" id="UP000054538"/>
    </source>
</evidence>
<proteinExistence type="inferred from homology"/>
<protein>
    <recommendedName>
        <fullName evidence="11">Homeodomain transcription factor HD1</fullName>
    </recommendedName>
</protein>
<dbReference type="InterPro" id="IPR008422">
    <property type="entry name" value="KN_HD"/>
</dbReference>
<feature type="domain" description="KN homeodomain" evidence="6">
    <location>
        <begin position="137"/>
        <end position="176"/>
    </location>
</feature>
<name>A0A0D0CZU2_9AGAM</name>
<dbReference type="STRING" id="930991.A0A0D0CZU2"/>
<keyword evidence="4" id="KW-0539">Nucleus</keyword>
<evidence type="ECO:0000256" key="2">
    <source>
        <dbReference type="ARBA" id="ARBA00023125"/>
    </source>
</evidence>
<dbReference type="Pfam" id="PF12737">
    <property type="entry name" value="Mating_C"/>
    <property type="match status" value="1"/>
</dbReference>
<evidence type="ECO:0000259" key="7">
    <source>
        <dbReference type="Pfam" id="PF12731"/>
    </source>
</evidence>
<feature type="domain" description="Mating-type protein C-terminal" evidence="8">
    <location>
        <begin position="217"/>
        <end position="470"/>
    </location>
</feature>
<dbReference type="Gene3D" id="1.10.10.60">
    <property type="entry name" value="Homeodomain-like"/>
    <property type="match status" value="1"/>
</dbReference>
<dbReference type="Pfam" id="PF05920">
    <property type="entry name" value="Homeobox_KN"/>
    <property type="match status" value="1"/>
</dbReference>
<dbReference type="Pfam" id="PF12731">
    <property type="entry name" value="Mating_N"/>
    <property type="match status" value="1"/>
</dbReference>
<evidence type="ECO:0008006" key="11">
    <source>
        <dbReference type="Google" id="ProtNLM"/>
    </source>
</evidence>
<dbReference type="InterPro" id="IPR024441">
    <property type="entry name" value="Homeodomain1_C"/>
</dbReference>
<evidence type="ECO:0000259" key="8">
    <source>
        <dbReference type="Pfam" id="PF12737"/>
    </source>
</evidence>
<evidence type="ECO:0000256" key="1">
    <source>
        <dbReference type="ARBA" id="ARBA00005800"/>
    </source>
</evidence>
<dbReference type="GO" id="GO:0006355">
    <property type="term" value="P:regulation of DNA-templated transcription"/>
    <property type="evidence" value="ECO:0007669"/>
    <property type="project" value="InterPro"/>
</dbReference>
<dbReference type="InParanoid" id="A0A0D0CZU2"/>